<dbReference type="Proteomes" id="UP000030645">
    <property type="component" value="Unassembled WGS sequence"/>
</dbReference>
<comment type="similarity">
    <text evidence="5">Belongs to the AB hydrolase superfamily. Epoxide hydrolase family.</text>
</comment>
<dbReference type="SUPFAM" id="SSF53474">
    <property type="entry name" value="alpha/beta-Hydrolases"/>
    <property type="match status" value="1"/>
</dbReference>
<dbReference type="STRING" id="981085.W9RXW6"/>
<keyword evidence="11" id="KW-1185">Reference proteome</keyword>
<evidence type="ECO:0000313" key="11">
    <source>
        <dbReference type="Proteomes" id="UP000030645"/>
    </source>
</evidence>
<dbReference type="KEGG" id="mnt:21410042"/>
<dbReference type="InterPro" id="IPR000639">
    <property type="entry name" value="Epox_hydrolase-like"/>
</dbReference>
<protein>
    <recommendedName>
        <fullName evidence="3">soluble epoxide hydrolase</fullName>
        <ecNumber evidence="3">3.3.2.10</ecNumber>
    </recommendedName>
</protein>
<evidence type="ECO:0000256" key="4">
    <source>
        <dbReference type="ARBA" id="ARBA00022801"/>
    </source>
</evidence>
<comment type="function">
    <text evidence="7">Epoxide hydrolase involved in the biosynthesis of cucurbitacin and mogroside tetracyclic triterpene natural products (e.g. siamenoside I and mogrosides IV, V and VI). Cucurbitacins have cytotoxic properties and exhibit deterrent taste as a defense barrier against herbivores. Mogrosides are nonsugar highly oxygenated compounds used as high-intensity zero-calorie sweeteners; they also possess pharmacological properties such as regulating immunity, lowering blood sugar and lipid levels, protecting the liver, and acting as antioxidants and antitumor agents. Catalyzes the hydrolysis of aromatic epoxide-containing substrates, such as the conversion of 24,25-epoxycucurbitadienol to 24,25-dihydroxycucurbitadienol.</text>
</comment>
<evidence type="ECO:0000256" key="8">
    <source>
        <dbReference type="ARBA" id="ARBA00093212"/>
    </source>
</evidence>
<evidence type="ECO:0000256" key="6">
    <source>
        <dbReference type="ARBA" id="ARBA00051067"/>
    </source>
</evidence>
<sequence length="320" mass="35960">MSGIKHGRVYTNGIWMHIAEKGEGPGPLVLLIHGFPELWSCWNHQITSLAEHGFRVVAPDMRGYGDSDCPKDPSSYTLLHTVGDLIGLLDELGQKEAFVVGHDWGAEIAWHLCLFRPDRVKALVNLGIPYRPRSPKIKPLEFMTKVFGEGLYIHQFQEPGRAEKSFSKHDCLTILKKFLLINGPDPLAAPPGVEIIDFLETPSSLPPWITEEELQFCASKFQKSGFTGALNYYRAMDMNWEVCGPWQGAKISVPTKLIVGDEDMGFQSFGTKDYIEGEDFKKLVPNVEVKVIDGHHFIQQEKAEQVTNEILSFFKKISSS</sequence>
<dbReference type="Gene3D" id="3.40.50.1820">
    <property type="entry name" value="alpha/beta hydrolase"/>
    <property type="match status" value="1"/>
</dbReference>
<evidence type="ECO:0000256" key="2">
    <source>
        <dbReference type="ARBA" id="ARBA00011738"/>
    </source>
</evidence>
<dbReference type="GO" id="GO:0004301">
    <property type="term" value="F:epoxide hydrolase activity"/>
    <property type="evidence" value="ECO:0007669"/>
    <property type="project" value="UniProtKB-EC"/>
</dbReference>
<dbReference type="InterPro" id="IPR029058">
    <property type="entry name" value="AB_hydrolase_fold"/>
</dbReference>
<dbReference type="AlphaFoldDB" id="W9RXW6"/>
<gene>
    <name evidence="10" type="ORF">L484_027421</name>
</gene>
<evidence type="ECO:0000256" key="3">
    <source>
        <dbReference type="ARBA" id="ARBA00013006"/>
    </source>
</evidence>
<keyword evidence="4 10" id="KW-0378">Hydrolase</keyword>
<evidence type="ECO:0000256" key="5">
    <source>
        <dbReference type="ARBA" id="ARBA00038334"/>
    </source>
</evidence>
<name>W9RXW6_9ROSA</name>
<reference evidence="11" key="1">
    <citation type="submission" date="2013-01" db="EMBL/GenBank/DDBJ databases">
        <title>Draft Genome Sequence of a Mulberry Tree, Morus notabilis C.K. Schneid.</title>
        <authorList>
            <person name="He N."/>
            <person name="Zhao S."/>
        </authorList>
    </citation>
    <scope>NUCLEOTIDE SEQUENCE</scope>
</reference>
<evidence type="ECO:0000256" key="1">
    <source>
        <dbReference type="ARBA" id="ARBA00004721"/>
    </source>
</evidence>
<dbReference type="Pfam" id="PF00561">
    <property type="entry name" value="Abhydrolase_1"/>
    <property type="match status" value="1"/>
</dbReference>
<dbReference type="eggNOG" id="KOG4178">
    <property type="taxonomic scope" value="Eukaryota"/>
</dbReference>
<dbReference type="EMBL" id="KE345811">
    <property type="protein sequence ID" value="EXC17237.1"/>
    <property type="molecule type" value="Genomic_DNA"/>
</dbReference>
<evidence type="ECO:0000256" key="7">
    <source>
        <dbReference type="ARBA" id="ARBA00058358"/>
    </source>
</evidence>
<dbReference type="PANTHER" id="PTHR43329">
    <property type="entry name" value="EPOXIDE HYDROLASE"/>
    <property type="match status" value="1"/>
</dbReference>
<evidence type="ECO:0000259" key="9">
    <source>
        <dbReference type="Pfam" id="PF00561"/>
    </source>
</evidence>
<dbReference type="OrthoDB" id="7130006at2759"/>
<dbReference type="InterPro" id="IPR000073">
    <property type="entry name" value="AB_hydrolase_1"/>
</dbReference>
<comment type="pathway">
    <text evidence="1">Secondary metabolite biosynthesis; terpenoid biosynthesis.</text>
</comment>
<dbReference type="PRINTS" id="PR00412">
    <property type="entry name" value="EPOXHYDRLASE"/>
</dbReference>
<dbReference type="PRINTS" id="PR00111">
    <property type="entry name" value="ABHYDROLASE"/>
</dbReference>
<comment type="catalytic activity">
    <reaction evidence="8">
        <text>(24S)-24,25-epoxycucurbitadienol + H2O = (24R)-24,25-dihydroxycucurbitadienol</text>
        <dbReference type="Rhea" id="RHEA:81855"/>
        <dbReference type="ChEBI" id="CHEBI:15377"/>
        <dbReference type="ChEBI" id="CHEBI:229949"/>
        <dbReference type="ChEBI" id="CHEBI:229950"/>
    </reaction>
    <physiologicalReaction direction="left-to-right" evidence="8">
        <dbReference type="Rhea" id="RHEA:81856"/>
    </physiologicalReaction>
</comment>
<evidence type="ECO:0000313" key="10">
    <source>
        <dbReference type="EMBL" id="EXC17237.1"/>
    </source>
</evidence>
<dbReference type="EC" id="3.3.2.10" evidence="3"/>
<organism evidence="10 11">
    <name type="scientific">Morus notabilis</name>
    <dbReference type="NCBI Taxonomy" id="981085"/>
    <lineage>
        <taxon>Eukaryota</taxon>
        <taxon>Viridiplantae</taxon>
        <taxon>Streptophyta</taxon>
        <taxon>Embryophyta</taxon>
        <taxon>Tracheophyta</taxon>
        <taxon>Spermatophyta</taxon>
        <taxon>Magnoliopsida</taxon>
        <taxon>eudicotyledons</taxon>
        <taxon>Gunneridae</taxon>
        <taxon>Pentapetalae</taxon>
        <taxon>rosids</taxon>
        <taxon>fabids</taxon>
        <taxon>Rosales</taxon>
        <taxon>Moraceae</taxon>
        <taxon>Moreae</taxon>
        <taxon>Morus</taxon>
    </lineage>
</organism>
<feature type="domain" description="AB hydrolase-1" evidence="9">
    <location>
        <begin position="27"/>
        <end position="302"/>
    </location>
</feature>
<comment type="catalytic activity">
    <reaction evidence="6">
        <text>an epoxide + H2O = an ethanediol</text>
        <dbReference type="Rhea" id="RHEA:19037"/>
        <dbReference type="ChEBI" id="CHEBI:15377"/>
        <dbReference type="ChEBI" id="CHEBI:32955"/>
        <dbReference type="ChEBI" id="CHEBI:140594"/>
        <dbReference type="EC" id="3.3.2.10"/>
    </reaction>
    <physiologicalReaction direction="left-to-right" evidence="6">
        <dbReference type="Rhea" id="RHEA:19038"/>
    </physiologicalReaction>
</comment>
<comment type="subunit">
    <text evidence="2">Homodimer.</text>
</comment>
<proteinExistence type="inferred from homology"/>
<accession>W9RXW6</accession>
<dbReference type="FunFam" id="3.40.50.1820:FF:000161">
    <property type="entry name" value="Epoxide hydrolase"/>
    <property type="match status" value="1"/>
</dbReference>